<evidence type="ECO:0000313" key="4">
    <source>
        <dbReference type="Proteomes" id="UP000507962"/>
    </source>
</evidence>
<feature type="chain" id="PRO_5020375812" description="DUF6160 domain-containing protein" evidence="1">
    <location>
        <begin position="20"/>
        <end position="179"/>
    </location>
</feature>
<dbReference type="EMBL" id="CAADHO010000005">
    <property type="protein sequence ID" value="VFQ45236.1"/>
    <property type="molecule type" value="Genomic_DNA"/>
</dbReference>
<protein>
    <recommendedName>
        <fullName evidence="2">DUF6160 domain-containing protein</fullName>
    </recommendedName>
</protein>
<dbReference type="InterPro" id="IPR046158">
    <property type="entry name" value="DUF6160"/>
</dbReference>
<gene>
    <name evidence="3" type="ORF">MSL71_28930</name>
</gene>
<dbReference type="Proteomes" id="UP000507962">
    <property type="component" value="Unassembled WGS sequence"/>
</dbReference>
<proteinExistence type="predicted"/>
<dbReference type="RefSeq" id="WP_180141565.1">
    <property type="nucleotide sequence ID" value="NZ_CAADHO010000005.1"/>
</dbReference>
<accession>A0A4U8YMF5</accession>
<keyword evidence="4" id="KW-1185">Reference proteome</keyword>
<sequence>MKKILLVALLVLLPMSVYALEPMADCNLDEITAQEGVKITIAGSGDASQFGMGTEALEIRQKAVSTAWTNKENGVESGIVNKLTQTIADTIFVTGDLTIVASTDGDVSSVAIGLPEVGISKGSKKTEIYITSRDTNLGDSNFISQVTADPASGKLGTQYTDAGFTHIQAGGSVTISAIP</sequence>
<keyword evidence="1" id="KW-0732">Signal</keyword>
<evidence type="ECO:0000313" key="3">
    <source>
        <dbReference type="EMBL" id="VFQ45236.1"/>
    </source>
</evidence>
<reference evidence="3 4" key="1">
    <citation type="submission" date="2019-03" db="EMBL/GenBank/DDBJ databases">
        <authorList>
            <person name="Nijsse B."/>
        </authorList>
    </citation>
    <scope>NUCLEOTIDE SEQUENCE [LARGE SCALE GENOMIC DNA]</scope>
    <source>
        <strain evidence="3">Desulfoluna butyratoxydans MSL71</strain>
    </source>
</reference>
<feature type="signal peptide" evidence="1">
    <location>
        <begin position="1"/>
        <end position="19"/>
    </location>
</feature>
<name>A0A4U8YMF5_9BACT</name>
<evidence type="ECO:0000256" key="1">
    <source>
        <dbReference type="SAM" id="SignalP"/>
    </source>
</evidence>
<evidence type="ECO:0000259" key="2">
    <source>
        <dbReference type="Pfam" id="PF19657"/>
    </source>
</evidence>
<dbReference type="Pfam" id="PF19657">
    <property type="entry name" value="DUF6160"/>
    <property type="match status" value="1"/>
</dbReference>
<dbReference type="AlphaFoldDB" id="A0A4U8YMF5"/>
<feature type="domain" description="DUF6160" evidence="2">
    <location>
        <begin position="1"/>
        <end position="52"/>
    </location>
</feature>
<organism evidence="3 4">
    <name type="scientific">Desulfoluna butyratoxydans</name>
    <dbReference type="NCBI Taxonomy" id="231438"/>
    <lineage>
        <taxon>Bacteria</taxon>
        <taxon>Pseudomonadati</taxon>
        <taxon>Thermodesulfobacteriota</taxon>
        <taxon>Desulfobacteria</taxon>
        <taxon>Desulfobacterales</taxon>
        <taxon>Desulfolunaceae</taxon>
        <taxon>Desulfoluna</taxon>
    </lineage>
</organism>